<name>A0A3R8YMV8_9BURK</name>
<dbReference type="PROSITE" id="PS50846">
    <property type="entry name" value="HMA_2"/>
    <property type="match status" value="1"/>
</dbReference>
<proteinExistence type="predicted"/>
<keyword evidence="4" id="KW-1185">Reference proteome</keyword>
<evidence type="ECO:0000313" key="4">
    <source>
        <dbReference type="Proteomes" id="UP000269265"/>
    </source>
</evidence>
<dbReference type="Pfam" id="PF00403">
    <property type="entry name" value="HMA"/>
    <property type="match status" value="1"/>
</dbReference>
<dbReference type="InterPro" id="IPR017969">
    <property type="entry name" value="Heavy-metal-associated_CS"/>
</dbReference>
<organism evidence="3 4">
    <name type="scientific">Aquabacterium soli</name>
    <dbReference type="NCBI Taxonomy" id="2493092"/>
    <lineage>
        <taxon>Bacteria</taxon>
        <taxon>Pseudomonadati</taxon>
        <taxon>Pseudomonadota</taxon>
        <taxon>Betaproteobacteria</taxon>
        <taxon>Burkholderiales</taxon>
        <taxon>Aquabacterium</taxon>
    </lineage>
</organism>
<evidence type="ECO:0000256" key="1">
    <source>
        <dbReference type="ARBA" id="ARBA00022723"/>
    </source>
</evidence>
<dbReference type="Proteomes" id="UP000269265">
    <property type="component" value="Unassembled WGS sequence"/>
</dbReference>
<dbReference type="InterPro" id="IPR036163">
    <property type="entry name" value="HMA_dom_sf"/>
</dbReference>
<keyword evidence="1" id="KW-0479">Metal-binding</keyword>
<reference evidence="3 4" key="1">
    <citation type="submission" date="2018-12" db="EMBL/GenBank/DDBJ databases">
        <title>The whole draft genome of Aquabacterium sp. SJQ9.</title>
        <authorList>
            <person name="Sun L."/>
            <person name="Gao X."/>
            <person name="Chen W."/>
            <person name="Huang K."/>
        </authorList>
    </citation>
    <scope>NUCLEOTIDE SEQUENCE [LARGE SCALE GENOMIC DNA]</scope>
    <source>
        <strain evidence="3 4">SJQ9</strain>
    </source>
</reference>
<gene>
    <name evidence="3" type="ORF">EIP75_11695</name>
</gene>
<dbReference type="GO" id="GO:0046872">
    <property type="term" value="F:metal ion binding"/>
    <property type="evidence" value="ECO:0007669"/>
    <property type="project" value="UniProtKB-KW"/>
</dbReference>
<dbReference type="AlphaFoldDB" id="A0A3R8YMV8"/>
<feature type="domain" description="HMA" evidence="2">
    <location>
        <begin position="5"/>
        <end position="68"/>
    </location>
</feature>
<dbReference type="InterPro" id="IPR006121">
    <property type="entry name" value="HMA_dom"/>
</dbReference>
<accession>A0A3R8YMV8</accession>
<dbReference type="Gene3D" id="3.30.70.100">
    <property type="match status" value="1"/>
</dbReference>
<dbReference type="EMBL" id="RSED01000008">
    <property type="protein sequence ID" value="RRS04048.1"/>
    <property type="molecule type" value="Genomic_DNA"/>
</dbReference>
<evidence type="ECO:0000259" key="2">
    <source>
        <dbReference type="PROSITE" id="PS50846"/>
    </source>
</evidence>
<dbReference type="RefSeq" id="WP_125243452.1">
    <property type="nucleotide sequence ID" value="NZ_RSED01000008.1"/>
</dbReference>
<dbReference type="PROSITE" id="PS01047">
    <property type="entry name" value="HMA_1"/>
    <property type="match status" value="1"/>
</dbReference>
<dbReference type="CDD" id="cd00371">
    <property type="entry name" value="HMA"/>
    <property type="match status" value="1"/>
</dbReference>
<comment type="caution">
    <text evidence="3">The sequence shown here is derived from an EMBL/GenBank/DDBJ whole genome shotgun (WGS) entry which is preliminary data.</text>
</comment>
<protein>
    <submittedName>
        <fullName evidence="3">Copper chaperone</fullName>
    </submittedName>
</protein>
<evidence type="ECO:0000313" key="3">
    <source>
        <dbReference type="EMBL" id="RRS04048.1"/>
    </source>
</evidence>
<sequence>MSTPQTHQLNVKGMSCQHCVKAVTQAVQAQDPQATLDVDLPQGRVTVHTVLPAAAVAQAIKEEGYEVAGT</sequence>
<dbReference type="OrthoDB" id="9813965at2"/>
<dbReference type="SUPFAM" id="SSF55008">
    <property type="entry name" value="HMA, heavy metal-associated domain"/>
    <property type="match status" value="1"/>
</dbReference>